<keyword evidence="3" id="KW-1185">Reference proteome</keyword>
<dbReference type="AlphaFoldDB" id="A0A1Y1WSB7"/>
<sequence>MKTLGFFVFLLSIINSVIGLVIRNEHDLYQQVSKANLDTDFEQKAKEIDEHYENSVKTMNDNF</sequence>
<dbReference type="Proteomes" id="UP000193944">
    <property type="component" value="Unassembled WGS sequence"/>
</dbReference>
<protein>
    <submittedName>
        <fullName evidence="2">Uncharacterized protein</fullName>
    </submittedName>
</protein>
<evidence type="ECO:0000313" key="3">
    <source>
        <dbReference type="Proteomes" id="UP000193944"/>
    </source>
</evidence>
<feature type="signal peptide" evidence="1">
    <location>
        <begin position="1"/>
        <end position="19"/>
    </location>
</feature>
<evidence type="ECO:0000313" key="2">
    <source>
        <dbReference type="EMBL" id="ORX76295.1"/>
    </source>
</evidence>
<comment type="caution">
    <text evidence="2">The sequence shown here is derived from an EMBL/GenBank/DDBJ whole genome shotgun (WGS) entry which is preliminary data.</text>
</comment>
<keyword evidence="1" id="KW-0732">Signal</keyword>
<proteinExistence type="predicted"/>
<feature type="chain" id="PRO_5012553425" evidence="1">
    <location>
        <begin position="20"/>
        <end position="63"/>
    </location>
</feature>
<accession>A0A1Y1WSB7</accession>
<organism evidence="2 3">
    <name type="scientific">Anaeromyces robustus</name>
    <dbReference type="NCBI Taxonomy" id="1754192"/>
    <lineage>
        <taxon>Eukaryota</taxon>
        <taxon>Fungi</taxon>
        <taxon>Fungi incertae sedis</taxon>
        <taxon>Chytridiomycota</taxon>
        <taxon>Chytridiomycota incertae sedis</taxon>
        <taxon>Neocallimastigomycetes</taxon>
        <taxon>Neocallimastigales</taxon>
        <taxon>Neocallimastigaceae</taxon>
        <taxon>Anaeromyces</taxon>
    </lineage>
</organism>
<reference evidence="2 3" key="1">
    <citation type="submission" date="2016-08" db="EMBL/GenBank/DDBJ databases">
        <title>A Parts List for Fungal Cellulosomes Revealed by Comparative Genomics.</title>
        <authorList>
            <consortium name="DOE Joint Genome Institute"/>
            <person name="Haitjema C.H."/>
            <person name="Gilmore S.P."/>
            <person name="Henske J.K."/>
            <person name="Solomon K.V."/>
            <person name="De Groot R."/>
            <person name="Kuo A."/>
            <person name="Mondo S.J."/>
            <person name="Salamov A.A."/>
            <person name="Labutti K."/>
            <person name="Zhao Z."/>
            <person name="Chiniquy J."/>
            <person name="Barry K."/>
            <person name="Brewer H.M."/>
            <person name="Purvine S.O."/>
            <person name="Wright A.T."/>
            <person name="Boxma B."/>
            <person name="Van Alen T."/>
            <person name="Hackstein J.H."/>
            <person name="Baker S.E."/>
            <person name="Grigoriev I.V."/>
            <person name="O'Malley M.A."/>
        </authorList>
    </citation>
    <scope>NUCLEOTIDE SEQUENCE [LARGE SCALE GENOMIC DNA]</scope>
    <source>
        <strain evidence="2 3">S4</strain>
    </source>
</reference>
<dbReference type="EMBL" id="MCFG01000307">
    <property type="protein sequence ID" value="ORX76295.1"/>
    <property type="molecule type" value="Genomic_DNA"/>
</dbReference>
<reference evidence="2 3" key="2">
    <citation type="submission" date="2016-08" db="EMBL/GenBank/DDBJ databases">
        <title>Pervasive Adenine N6-methylation of Active Genes in Fungi.</title>
        <authorList>
            <consortium name="DOE Joint Genome Institute"/>
            <person name="Mondo S.J."/>
            <person name="Dannebaum R.O."/>
            <person name="Kuo R.C."/>
            <person name="Labutti K."/>
            <person name="Haridas S."/>
            <person name="Kuo A."/>
            <person name="Salamov A."/>
            <person name="Ahrendt S.R."/>
            <person name="Lipzen A."/>
            <person name="Sullivan W."/>
            <person name="Andreopoulos W.B."/>
            <person name="Clum A."/>
            <person name="Lindquist E."/>
            <person name="Daum C."/>
            <person name="Ramamoorthy G.K."/>
            <person name="Gryganskyi A."/>
            <person name="Culley D."/>
            <person name="Magnuson J.K."/>
            <person name="James T.Y."/>
            <person name="O'Malley M.A."/>
            <person name="Stajich J.E."/>
            <person name="Spatafora J.W."/>
            <person name="Visel A."/>
            <person name="Grigoriev I.V."/>
        </authorList>
    </citation>
    <scope>NUCLEOTIDE SEQUENCE [LARGE SCALE GENOMIC DNA]</scope>
    <source>
        <strain evidence="2 3">S4</strain>
    </source>
</reference>
<gene>
    <name evidence="2" type="ORF">BCR32DRAFT_329427</name>
</gene>
<evidence type="ECO:0000256" key="1">
    <source>
        <dbReference type="SAM" id="SignalP"/>
    </source>
</evidence>
<name>A0A1Y1WSB7_9FUNG</name>